<evidence type="ECO:0000259" key="2">
    <source>
        <dbReference type="PROSITE" id="PS50883"/>
    </source>
</evidence>
<dbReference type="SUPFAM" id="SSF55785">
    <property type="entry name" value="PYP-like sensor domain (PAS domain)"/>
    <property type="match status" value="1"/>
</dbReference>
<dbReference type="NCBIfam" id="TIGR00254">
    <property type="entry name" value="GGDEF"/>
    <property type="match status" value="1"/>
</dbReference>
<dbReference type="PANTHER" id="PTHR44757">
    <property type="entry name" value="DIGUANYLATE CYCLASE DGCP"/>
    <property type="match status" value="1"/>
</dbReference>
<dbReference type="PROSITE" id="PS50887">
    <property type="entry name" value="GGDEF"/>
    <property type="match status" value="1"/>
</dbReference>
<feature type="domain" description="EAL" evidence="2">
    <location>
        <begin position="324"/>
        <end position="574"/>
    </location>
</feature>
<dbReference type="Pfam" id="PF00990">
    <property type="entry name" value="GGDEF"/>
    <property type="match status" value="1"/>
</dbReference>
<proteinExistence type="predicted"/>
<dbReference type="SUPFAM" id="SSF141868">
    <property type="entry name" value="EAL domain-like"/>
    <property type="match status" value="1"/>
</dbReference>
<reference evidence="4" key="2">
    <citation type="journal article" date="2020" name="Microorganisms">
        <title>Osmotic Adaptation and Compatible Solute Biosynthesis of Phototrophic Bacteria as Revealed from Genome Analyses.</title>
        <authorList>
            <person name="Imhoff J.F."/>
            <person name="Rahn T."/>
            <person name="Kunzel S."/>
            <person name="Keller A."/>
            <person name="Neulinger S.C."/>
        </authorList>
    </citation>
    <scope>NUCLEOTIDE SEQUENCE</scope>
    <source>
        <strain evidence="4">IM 151</strain>
    </source>
</reference>
<dbReference type="InterPro" id="IPR052155">
    <property type="entry name" value="Biofilm_reg_signaling"/>
</dbReference>
<evidence type="ECO:0008006" key="6">
    <source>
        <dbReference type="Google" id="ProtNLM"/>
    </source>
</evidence>
<comment type="caution">
    <text evidence="4">The sequence shown here is derived from an EMBL/GenBank/DDBJ whole genome shotgun (WGS) entry which is preliminary data.</text>
</comment>
<dbReference type="InterPro" id="IPR029787">
    <property type="entry name" value="Nucleotide_cyclase"/>
</dbReference>
<dbReference type="CDD" id="cd01949">
    <property type="entry name" value="GGDEF"/>
    <property type="match status" value="1"/>
</dbReference>
<evidence type="ECO:0000313" key="4">
    <source>
        <dbReference type="EMBL" id="MBK1715479.1"/>
    </source>
</evidence>
<dbReference type="Gene3D" id="3.30.70.270">
    <property type="match status" value="1"/>
</dbReference>
<organism evidence="4 5">
    <name type="scientific">Rubrivivax gelatinosus</name>
    <name type="common">Rhodocyclus gelatinosus</name>
    <name type="synonym">Rhodopseudomonas gelatinosa</name>
    <dbReference type="NCBI Taxonomy" id="28068"/>
    <lineage>
        <taxon>Bacteria</taxon>
        <taxon>Pseudomonadati</taxon>
        <taxon>Pseudomonadota</taxon>
        <taxon>Betaproteobacteria</taxon>
        <taxon>Burkholderiales</taxon>
        <taxon>Sphaerotilaceae</taxon>
        <taxon>Rubrivivax</taxon>
    </lineage>
</organism>
<dbReference type="PROSITE" id="PS50883">
    <property type="entry name" value="EAL"/>
    <property type="match status" value="1"/>
</dbReference>
<evidence type="ECO:0000259" key="3">
    <source>
        <dbReference type="PROSITE" id="PS50887"/>
    </source>
</evidence>
<dbReference type="InterPro" id="IPR035919">
    <property type="entry name" value="EAL_sf"/>
</dbReference>
<dbReference type="EMBL" id="NRRU01000124">
    <property type="protein sequence ID" value="MBK1715479.1"/>
    <property type="molecule type" value="Genomic_DNA"/>
</dbReference>
<dbReference type="Gene3D" id="3.20.20.450">
    <property type="entry name" value="EAL domain"/>
    <property type="match status" value="1"/>
</dbReference>
<sequence length="584" mass="62204">MSAHPVEAGSGDADTARQESSAGRASGLAAAVPAAQHALLRTALEHLPHGVCVFDADDRLVLANRRYIELWQLPPGLALPGTALAAILSAAPGCERSCGDAALADAVPRREWLRDDGQRIGMDLTRLPAGGRMALVEDLTGQRQVQAQVAHLSRHDELTGLPKRAALYEEFERLLARGTGAEDLALICLDLGRFKTVIDQFGHAAADQLLCEAAERLRGCTRRTDLIVRLGGDEFAVLQSGAEQPASAKALAQRMIAVLSRPFELAGGRAHLGASAGIAVAPFQGRDAETLLRQAGLALCQAKADARGGSRFFEPGMDAGAQARLSLEADLRQAVAERSLQLHYQPKIHLADGVVAGVEALLRWHHPKRGWVSPLDFIPVAEETGLILAIGRQVLAKACADARNWPSAVHVAVNVSPLQFRHGSLLRDVLAALKASGLEANRLEIEITETVMMEDTPRAVELLAQLRRHGVRVAMDDFGTGFSSLGLLRSFAFDRIKIDRSFVRDVDTHADARSIVRAIAGLGHSLGMAVTAEGVETAAQLDAVRREGCDEVQGFLFSPARPAGEIPGLLKTVVAAGLGRLAAD</sequence>
<dbReference type="SMART" id="SM00267">
    <property type="entry name" value="GGDEF"/>
    <property type="match status" value="1"/>
</dbReference>
<name>A0ABS1DZJ2_RUBGE</name>
<dbReference type="InterPro" id="IPR043128">
    <property type="entry name" value="Rev_trsase/Diguanyl_cyclase"/>
</dbReference>
<dbReference type="PANTHER" id="PTHR44757:SF2">
    <property type="entry name" value="BIOFILM ARCHITECTURE MAINTENANCE PROTEIN MBAA"/>
    <property type="match status" value="1"/>
</dbReference>
<dbReference type="RefSeq" id="WP_200380040.1">
    <property type="nucleotide sequence ID" value="NZ_NRRU01000124.1"/>
</dbReference>
<dbReference type="SMART" id="SM00052">
    <property type="entry name" value="EAL"/>
    <property type="match status" value="1"/>
</dbReference>
<protein>
    <recommendedName>
        <fullName evidence="6">Diguanylate cyclase (GGDEF)-like protein</fullName>
    </recommendedName>
</protein>
<accession>A0ABS1DZJ2</accession>
<dbReference type="CDD" id="cd01948">
    <property type="entry name" value="EAL"/>
    <property type="match status" value="1"/>
</dbReference>
<feature type="region of interest" description="Disordered" evidence="1">
    <location>
        <begin position="1"/>
        <end position="24"/>
    </location>
</feature>
<dbReference type="InterPro" id="IPR000160">
    <property type="entry name" value="GGDEF_dom"/>
</dbReference>
<feature type="domain" description="GGDEF" evidence="3">
    <location>
        <begin position="182"/>
        <end position="315"/>
    </location>
</feature>
<reference evidence="4" key="1">
    <citation type="submission" date="2017-08" db="EMBL/GenBank/DDBJ databases">
        <authorList>
            <person name="Imhoff J.F."/>
            <person name="Rahn T."/>
            <person name="Kuenzel S."/>
            <person name="Neulinger S.C."/>
        </authorList>
    </citation>
    <scope>NUCLEOTIDE SEQUENCE</scope>
    <source>
        <strain evidence="4">IM 151</strain>
    </source>
</reference>
<evidence type="ECO:0000313" key="5">
    <source>
        <dbReference type="Proteomes" id="UP001041814"/>
    </source>
</evidence>
<dbReference type="Pfam" id="PF12860">
    <property type="entry name" value="PAS_7"/>
    <property type="match status" value="1"/>
</dbReference>
<gene>
    <name evidence="4" type="ORF">CKO43_22250</name>
</gene>
<dbReference type="InterPro" id="IPR001633">
    <property type="entry name" value="EAL_dom"/>
</dbReference>
<dbReference type="Proteomes" id="UP001041814">
    <property type="component" value="Unassembled WGS sequence"/>
</dbReference>
<evidence type="ECO:0000256" key="1">
    <source>
        <dbReference type="SAM" id="MobiDB-lite"/>
    </source>
</evidence>
<keyword evidence="5" id="KW-1185">Reference proteome</keyword>
<dbReference type="Pfam" id="PF00563">
    <property type="entry name" value="EAL"/>
    <property type="match status" value="1"/>
</dbReference>
<dbReference type="InterPro" id="IPR035965">
    <property type="entry name" value="PAS-like_dom_sf"/>
</dbReference>
<dbReference type="Gene3D" id="3.30.450.20">
    <property type="entry name" value="PAS domain"/>
    <property type="match status" value="1"/>
</dbReference>
<dbReference type="SUPFAM" id="SSF55073">
    <property type="entry name" value="Nucleotide cyclase"/>
    <property type="match status" value="1"/>
</dbReference>